<dbReference type="Gene3D" id="3.90.1150.10">
    <property type="entry name" value="Aspartate Aminotransferase, domain 1"/>
    <property type="match status" value="1"/>
</dbReference>
<organism evidence="8 9">
    <name type="scientific">Fusarium piperis</name>
    <dbReference type="NCBI Taxonomy" id="1435070"/>
    <lineage>
        <taxon>Eukaryota</taxon>
        <taxon>Fungi</taxon>
        <taxon>Dikarya</taxon>
        <taxon>Ascomycota</taxon>
        <taxon>Pezizomycotina</taxon>
        <taxon>Sordariomycetes</taxon>
        <taxon>Hypocreomycetidae</taxon>
        <taxon>Hypocreales</taxon>
        <taxon>Nectriaceae</taxon>
        <taxon>Fusarium</taxon>
        <taxon>Fusarium solani species complex</taxon>
    </lineage>
</organism>
<dbReference type="GO" id="GO:0004069">
    <property type="term" value="F:L-aspartate:2-oxoglutarate aminotransferase activity"/>
    <property type="evidence" value="ECO:0007669"/>
    <property type="project" value="TreeGrafter"/>
</dbReference>
<comment type="cofactor">
    <cofactor evidence="1">
        <name>pyridoxal 5'-phosphate</name>
        <dbReference type="ChEBI" id="CHEBI:597326"/>
    </cofactor>
</comment>
<evidence type="ECO:0000256" key="4">
    <source>
        <dbReference type="ARBA" id="ARBA00022576"/>
    </source>
</evidence>
<dbReference type="SUPFAM" id="SSF53383">
    <property type="entry name" value="PLP-dependent transferases"/>
    <property type="match status" value="1"/>
</dbReference>
<feature type="domain" description="Aminotransferase class I/classII large" evidence="7">
    <location>
        <begin position="27"/>
        <end position="394"/>
    </location>
</feature>
<dbReference type="InterPro" id="IPR015424">
    <property type="entry name" value="PyrdxlP-dep_Trfase"/>
</dbReference>
<keyword evidence="5" id="KW-0808">Transferase</keyword>
<proteinExistence type="inferred from homology"/>
<dbReference type="Pfam" id="PF00155">
    <property type="entry name" value="Aminotran_1_2"/>
    <property type="match status" value="1"/>
</dbReference>
<evidence type="ECO:0000313" key="9">
    <source>
        <dbReference type="Proteomes" id="UP001140502"/>
    </source>
</evidence>
<keyword evidence="4" id="KW-0032">Aminotransferase</keyword>
<name>A0A9W8WJS8_9HYPO</name>
<dbReference type="Proteomes" id="UP001140502">
    <property type="component" value="Unassembled WGS sequence"/>
</dbReference>
<accession>A0A9W8WJS8</accession>
<dbReference type="GO" id="GO:0030170">
    <property type="term" value="F:pyridoxal phosphate binding"/>
    <property type="evidence" value="ECO:0007669"/>
    <property type="project" value="InterPro"/>
</dbReference>
<dbReference type="Gene3D" id="3.40.640.10">
    <property type="entry name" value="Type I PLP-dependent aspartate aminotransferase-like (Major domain)"/>
    <property type="match status" value="1"/>
</dbReference>
<keyword evidence="9" id="KW-1185">Reference proteome</keyword>
<dbReference type="PRINTS" id="PR00799">
    <property type="entry name" value="TRANSAMINASE"/>
</dbReference>
<protein>
    <recommendedName>
        <fullName evidence="7">Aminotransferase class I/classII large domain-containing protein</fullName>
    </recommendedName>
</protein>
<sequence>MFKSFQRGPVDQMFILKKKADSDVSPEKADLGVGIYRNETGLYNELSSVKQAKLALAQNDPGHDYELTTGNAQFLEKAASVVFGKECKKLKSGQIASVQAISGTGAIHIAVLALSKCISPLPQVFVGVPTWGNYKPMFELVGMQVSEYSYYDPKNRTIDFSSIIQAARTAPPRSVFILQACCQNPTGADPTKAQWDELASVLEENGHFIFLDIAYQGLGDGMDEDAYAVRLFAKSNVDMFVCQSFSKNFALYGERCGVLHAVCADAKTASDVHDRLRCLIRWEFSSSPAYGSRLVNIVLGSDKLTGEWQTELSGMRRRLESLRNQLHSYLTKDLKTPGSWEHILKETGLFSYLSLSPAQCNTLIDRHHIYLPSSGRINISGLNKENIERVAKAIDQVVRGDIKANL</sequence>
<dbReference type="GO" id="GO:0005829">
    <property type="term" value="C:cytosol"/>
    <property type="evidence" value="ECO:0007669"/>
    <property type="project" value="TreeGrafter"/>
</dbReference>
<evidence type="ECO:0000256" key="1">
    <source>
        <dbReference type="ARBA" id="ARBA00001933"/>
    </source>
</evidence>
<comment type="similarity">
    <text evidence="2">Belongs to the class-I pyridoxal-phosphate-dependent aminotransferase family.</text>
</comment>
<dbReference type="PANTHER" id="PTHR11879:SF55">
    <property type="entry name" value="GLUTAMATE OXALOACETATE TRANSAMINASE 1, ISOFORM B"/>
    <property type="match status" value="1"/>
</dbReference>
<comment type="caution">
    <text evidence="8">The sequence shown here is derived from an EMBL/GenBank/DDBJ whole genome shotgun (WGS) entry which is preliminary data.</text>
</comment>
<evidence type="ECO:0000256" key="5">
    <source>
        <dbReference type="ARBA" id="ARBA00022679"/>
    </source>
</evidence>
<dbReference type="CDD" id="cd00609">
    <property type="entry name" value="AAT_like"/>
    <property type="match status" value="1"/>
</dbReference>
<gene>
    <name evidence="8" type="ORF">N0V84_002187</name>
</gene>
<dbReference type="EMBL" id="JAPEUR010000025">
    <property type="protein sequence ID" value="KAJ4327415.1"/>
    <property type="molecule type" value="Genomic_DNA"/>
</dbReference>
<reference evidence="8" key="1">
    <citation type="submission" date="2022-10" db="EMBL/GenBank/DDBJ databases">
        <title>Tapping the CABI collections for fungal endophytes: first genome assemblies for Collariella, Neodidymelliopsis, Ascochyta clinopodiicola, Didymella pomorum, Didymosphaeria variabile, Neocosmospora piperis and Neocucurbitaria cava.</title>
        <authorList>
            <person name="Hill R."/>
        </authorList>
    </citation>
    <scope>NUCLEOTIDE SEQUENCE</scope>
    <source>
        <strain evidence="8">IMI 366586</strain>
    </source>
</reference>
<dbReference type="PANTHER" id="PTHR11879">
    <property type="entry name" value="ASPARTATE AMINOTRANSFERASE"/>
    <property type="match status" value="1"/>
</dbReference>
<evidence type="ECO:0000256" key="3">
    <source>
        <dbReference type="ARBA" id="ARBA00011738"/>
    </source>
</evidence>
<comment type="subunit">
    <text evidence="3">Homodimer.</text>
</comment>
<evidence type="ECO:0000259" key="7">
    <source>
        <dbReference type="Pfam" id="PF00155"/>
    </source>
</evidence>
<dbReference type="InterPro" id="IPR015422">
    <property type="entry name" value="PyrdxlP-dep_Trfase_small"/>
</dbReference>
<dbReference type="AlphaFoldDB" id="A0A9W8WJS8"/>
<evidence type="ECO:0000256" key="6">
    <source>
        <dbReference type="ARBA" id="ARBA00022898"/>
    </source>
</evidence>
<dbReference type="OrthoDB" id="6752799at2759"/>
<dbReference type="NCBIfam" id="NF006719">
    <property type="entry name" value="PRK09257.1"/>
    <property type="match status" value="1"/>
</dbReference>
<evidence type="ECO:0000313" key="8">
    <source>
        <dbReference type="EMBL" id="KAJ4327415.1"/>
    </source>
</evidence>
<dbReference type="InterPro" id="IPR015421">
    <property type="entry name" value="PyrdxlP-dep_Trfase_major"/>
</dbReference>
<keyword evidence="6" id="KW-0663">Pyridoxal phosphate</keyword>
<dbReference type="InterPro" id="IPR004839">
    <property type="entry name" value="Aminotransferase_I/II_large"/>
</dbReference>
<dbReference type="InterPro" id="IPR000796">
    <property type="entry name" value="Asp_trans"/>
</dbReference>
<dbReference type="GO" id="GO:0006532">
    <property type="term" value="P:aspartate biosynthetic process"/>
    <property type="evidence" value="ECO:0007669"/>
    <property type="project" value="TreeGrafter"/>
</dbReference>
<evidence type="ECO:0000256" key="2">
    <source>
        <dbReference type="ARBA" id="ARBA00007441"/>
    </source>
</evidence>